<dbReference type="STRING" id="1122142.SAMN02910414_01976"/>
<feature type="binding site" evidence="1">
    <location>
        <position position="74"/>
    </location>
    <ligand>
        <name>Ni(2+)</name>
        <dbReference type="ChEBI" id="CHEBI:49786"/>
    </ligand>
</feature>
<dbReference type="OrthoDB" id="9792661at2"/>
<evidence type="ECO:0000259" key="2">
    <source>
        <dbReference type="Pfam" id="PF02829"/>
    </source>
</evidence>
<organism evidence="4 5">
    <name type="scientific">Lachnobacterium bovis DSM 14045</name>
    <dbReference type="NCBI Taxonomy" id="1122142"/>
    <lineage>
        <taxon>Bacteria</taxon>
        <taxon>Bacillati</taxon>
        <taxon>Bacillota</taxon>
        <taxon>Clostridia</taxon>
        <taxon>Lachnospirales</taxon>
        <taxon>Lachnospiraceae</taxon>
        <taxon>Lachnobacterium</taxon>
    </lineage>
</organism>
<reference evidence="4 5" key="1">
    <citation type="submission" date="2016-10" db="EMBL/GenBank/DDBJ databases">
        <authorList>
            <person name="de Groot N.N."/>
        </authorList>
    </citation>
    <scope>NUCLEOTIDE SEQUENCE [LARGE SCALE GENOMIC DNA]</scope>
    <source>
        <strain evidence="4 5">DSM 14045</strain>
    </source>
</reference>
<feature type="domain" description="3H" evidence="2">
    <location>
        <begin position="71"/>
        <end position="166"/>
    </location>
</feature>
<dbReference type="eggNOG" id="COG1827">
    <property type="taxonomic scope" value="Bacteria"/>
</dbReference>
<proteinExistence type="predicted"/>
<dbReference type="Proteomes" id="UP000183918">
    <property type="component" value="Unassembled WGS sequence"/>
</dbReference>
<dbReference type="InterPro" id="IPR026043">
    <property type="entry name" value="NadR"/>
</dbReference>
<dbReference type="GO" id="GO:0046872">
    <property type="term" value="F:metal ion binding"/>
    <property type="evidence" value="ECO:0007669"/>
    <property type="project" value="UniProtKB-KW"/>
</dbReference>
<feature type="binding site" evidence="1">
    <location>
        <position position="141"/>
    </location>
    <ligand>
        <name>Ni(2+)</name>
        <dbReference type="ChEBI" id="CHEBI:49786"/>
    </ligand>
</feature>
<sequence>MTGNERRQLILEELQSSKTPISGGAFAKLLKVSRQIVVQDIALMRAHGIDIHSTNKGYVISKSGIAKRVFKVIHSDEEVEEELTMIVDLGGKIKDVFVYHKVYGLLKAELNIRSRLDVNRYMDEIHSGKSTPLKNITSGYHYHTIEADDESILNLIKDALAKRGFLAKLQDYEPVDFWKD</sequence>
<dbReference type="Gene3D" id="3.30.1340.20">
    <property type="entry name" value="3H domain"/>
    <property type="match status" value="1"/>
</dbReference>
<keyword evidence="5" id="KW-1185">Reference proteome</keyword>
<evidence type="ECO:0000313" key="5">
    <source>
        <dbReference type="Proteomes" id="UP000183918"/>
    </source>
</evidence>
<feature type="binding site" evidence="1">
    <location>
        <position position="143"/>
    </location>
    <ligand>
        <name>Ni(2+)</name>
        <dbReference type="ChEBI" id="CHEBI:49786"/>
    </ligand>
</feature>
<keyword evidence="1" id="KW-0479">Metal-binding</keyword>
<dbReference type="PANTHER" id="PTHR40068:SF1">
    <property type="entry name" value="TRANSCRIPTION REPRESSOR NIAR-RELATED"/>
    <property type="match status" value="1"/>
</dbReference>
<dbReference type="InterPro" id="IPR036390">
    <property type="entry name" value="WH_DNA-bd_sf"/>
</dbReference>
<feature type="binding site" evidence="1">
    <location>
        <position position="82"/>
    </location>
    <ligand>
        <name>Ni(2+)</name>
        <dbReference type="ChEBI" id="CHEBI:49786"/>
    </ligand>
</feature>
<dbReference type="RefSeq" id="WP_074718537.1">
    <property type="nucleotide sequence ID" value="NZ_FNPG01000025.1"/>
</dbReference>
<evidence type="ECO:0000259" key="3">
    <source>
        <dbReference type="Pfam" id="PF08279"/>
    </source>
</evidence>
<dbReference type="InterPro" id="IPR035922">
    <property type="entry name" value="3H_dom_sf"/>
</dbReference>
<gene>
    <name evidence="4" type="ORF">SAMN02910414_01976</name>
</gene>
<dbReference type="AlphaFoldDB" id="A0A1H3LDN1"/>
<dbReference type="InterPro" id="IPR036388">
    <property type="entry name" value="WH-like_DNA-bd_sf"/>
</dbReference>
<name>A0A1H3LDN1_9FIRM</name>
<keyword evidence="1" id="KW-0533">Nickel</keyword>
<dbReference type="InterPro" id="IPR013196">
    <property type="entry name" value="HTH_11"/>
</dbReference>
<dbReference type="PIRSF" id="PIRSF037847">
    <property type="entry name" value="NiaR"/>
    <property type="match status" value="1"/>
</dbReference>
<evidence type="ECO:0000256" key="1">
    <source>
        <dbReference type="PIRSR" id="PIRSR037847-1"/>
    </source>
</evidence>
<dbReference type="PANTHER" id="PTHR40068">
    <property type="entry name" value="TRANSCRIPTION REPRESSOR NIAR-RELATED"/>
    <property type="match status" value="1"/>
</dbReference>
<evidence type="ECO:0000313" key="4">
    <source>
        <dbReference type="EMBL" id="SDY62513.1"/>
    </source>
</evidence>
<dbReference type="InterPro" id="IPR004173">
    <property type="entry name" value="3H_domain"/>
</dbReference>
<feature type="domain" description="Helix-turn-helix type 11" evidence="3">
    <location>
        <begin position="6"/>
        <end position="58"/>
    </location>
</feature>
<protein>
    <recommendedName>
        <fullName evidence="6">Transcription repressor NadR</fullName>
    </recommendedName>
</protein>
<evidence type="ECO:0008006" key="6">
    <source>
        <dbReference type="Google" id="ProtNLM"/>
    </source>
</evidence>
<dbReference type="SUPFAM" id="SSF46785">
    <property type="entry name" value="Winged helix' DNA-binding domain"/>
    <property type="match status" value="1"/>
</dbReference>
<dbReference type="Gene3D" id="1.10.10.10">
    <property type="entry name" value="Winged helix-like DNA-binding domain superfamily/Winged helix DNA-binding domain"/>
    <property type="match status" value="1"/>
</dbReference>
<dbReference type="SUPFAM" id="SSF75500">
    <property type="entry name" value="Putative transcriptional regulator TM1602, C-terminal domain"/>
    <property type="match status" value="1"/>
</dbReference>
<dbReference type="Pfam" id="PF08279">
    <property type="entry name" value="HTH_11"/>
    <property type="match status" value="1"/>
</dbReference>
<accession>A0A1H3LDN1</accession>
<dbReference type="EMBL" id="FNPG01000025">
    <property type="protein sequence ID" value="SDY62513.1"/>
    <property type="molecule type" value="Genomic_DNA"/>
</dbReference>
<dbReference type="Pfam" id="PF02829">
    <property type="entry name" value="3H"/>
    <property type="match status" value="1"/>
</dbReference>